<protein>
    <submittedName>
        <fullName evidence="1">Uncharacterized protein</fullName>
    </submittedName>
</protein>
<sequence length="322" mass="38298">MRFFSLLPVRDEAEIIEQSIRHLLTWSDFIYVFDTGSVDGTWEIVCDLAQIERRIVPLRRDPVYFNDTIVRGWIFHQARQIMRTGDWFLRVDADEFHHVPPPLFVKERLRPYETIVYHQYYNFVLLKSEVDAWNEGKESMTDRIKPIEERRRWYQPSVYSEPRMCRYRDTMHWPPSVSFPYNAGYLAAERLPIRHYAHRDPVQLERRCFLRAMMMADQDNRSNWSAPELHHWAMGEWENLITPDDAPGLHYWLPETELPEVHQSNHLAKPAIRSLQRLAHAFLLPILDQTRTGWPDGAYPKQIPAAVARRMETELGTNRTDA</sequence>
<dbReference type="InterPro" id="IPR029044">
    <property type="entry name" value="Nucleotide-diphossugar_trans"/>
</dbReference>
<accession>A0A5R8KCR7</accession>
<name>A0A5R8KCR7_9BACT</name>
<keyword evidence="2" id="KW-1185">Reference proteome</keyword>
<dbReference type="AlphaFoldDB" id="A0A5R8KCR7"/>
<comment type="caution">
    <text evidence="1">The sequence shown here is derived from an EMBL/GenBank/DDBJ whole genome shotgun (WGS) entry which is preliminary data.</text>
</comment>
<dbReference type="SUPFAM" id="SSF53448">
    <property type="entry name" value="Nucleotide-diphospho-sugar transferases"/>
    <property type="match status" value="1"/>
</dbReference>
<proteinExistence type="predicted"/>
<dbReference type="Gene3D" id="3.90.550.10">
    <property type="entry name" value="Spore Coat Polysaccharide Biosynthesis Protein SpsA, Chain A"/>
    <property type="match status" value="1"/>
</dbReference>
<dbReference type="Pfam" id="PF13704">
    <property type="entry name" value="Glyco_tranf_2_4"/>
    <property type="match status" value="1"/>
</dbReference>
<dbReference type="OrthoDB" id="565316at2"/>
<dbReference type="Proteomes" id="UP000306196">
    <property type="component" value="Unassembled WGS sequence"/>
</dbReference>
<reference evidence="1 2" key="1">
    <citation type="submission" date="2019-05" db="EMBL/GenBank/DDBJ databases">
        <title>Verrucobacter flavum gen. nov., sp. nov. a new member of the family Verrucomicrobiaceae.</title>
        <authorList>
            <person name="Szuroczki S."/>
            <person name="Abbaszade G."/>
            <person name="Szabo A."/>
            <person name="Felfoldi T."/>
            <person name="Schumann P."/>
            <person name="Boka K."/>
            <person name="Keki Z."/>
            <person name="Toumi M."/>
            <person name="Toth E."/>
        </authorList>
    </citation>
    <scope>NUCLEOTIDE SEQUENCE [LARGE SCALE GENOMIC DNA]</scope>
    <source>
        <strain evidence="1 2">MG-N-17</strain>
    </source>
</reference>
<evidence type="ECO:0000313" key="2">
    <source>
        <dbReference type="Proteomes" id="UP000306196"/>
    </source>
</evidence>
<dbReference type="EMBL" id="VAUV01000010">
    <property type="protein sequence ID" value="TLD70092.1"/>
    <property type="molecule type" value="Genomic_DNA"/>
</dbReference>
<dbReference type="CDD" id="cd00761">
    <property type="entry name" value="Glyco_tranf_GTA_type"/>
    <property type="match status" value="1"/>
</dbReference>
<evidence type="ECO:0000313" key="1">
    <source>
        <dbReference type="EMBL" id="TLD70092.1"/>
    </source>
</evidence>
<gene>
    <name evidence="1" type="ORF">FEM03_14540</name>
</gene>
<organism evidence="1 2">
    <name type="scientific">Phragmitibacter flavus</name>
    <dbReference type="NCBI Taxonomy" id="2576071"/>
    <lineage>
        <taxon>Bacteria</taxon>
        <taxon>Pseudomonadati</taxon>
        <taxon>Verrucomicrobiota</taxon>
        <taxon>Verrucomicrobiia</taxon>
        <taxon>Verrucomicrobiales</taxon>
        <taxon>Verrucomicrobiaceae</taxon>
        <taxon>Phragmitibacter</taxon>
    </lineage>
</organism>